<proteinExistence type="inferred from homology"/>
<evidence type="ECO:0000256" key="8">
    <source>
        <dbReference type="ARBA" id="ARBA00022989"/>
    </source>
</evidence>
<feature type="transmembrane region" description="Helical" evidence="14">
    <location>
        <begin position="121"/>
        <end position="144"/>
    </location>
</feature>
<evidence type="ECO:0000256" key="13">
    <source>
        <dbReference type="ARBA" id="ARBA00042859"/>
    </source>
</evidence>
<keyword evidence="9 14" id="KW-0472">Membrane</keyword>
<keyword evidence="3" id="KW-0813">Transport</keyword>
<evidence type="ECO:0000256" key="6">
    <source>
        <dbReference type="ARBA" id="ARBA00022683"/>
    </source>
</evidence>
<evidence type="ECO:0000256" key="11">
    <source>
        <dbReference type="ARBA" id="ARBA00038218"/>
    </source>
</evidence>
<evidence type="ECO:0000256" key="10">
    <source>
        <dbReference type="ARBA" id="ARBA00037387"/>
    </source>
</evidence>
<feature type="transmembrane region" description="Helical" evidence="14">
    <location>
        <begin position="259"/>
        <end position="281"/>
    </location>
</feature>
<dbReference type="AlphaFoldDB" id="A0A4U9VYF3"/>
<evidence type="ECO:0000256" key="5">
    <source>
        <dbReference type="ARBA" id="ARBA00022597"/>
    </source>
</evidence>
<keyword evidence="4" id="KW-1003">Cell membrane</keyword>
<comment type="function">
    <text evidence="10">The phosphoenolpyruvate-dependent sugar phosphotransferase system (sugar PTS), a major carbohydrate active transport system, catalyzes the phosphorylation of incoming sugar substrates concomitantly with their translocation across the cell membrane. The enzyme II UlaABC PTS system is involved in ascorbate transport.</text>
</comment>
<evidence type="ECO:0000256" key="12">
    <source>
        <dbReference type="ARBA" id="ARBA00039702"/>
    </source>
</evidence>
<evidence type="ECO:0000256" key="2">
    <source>
        <dbReference type="ARBA" id="ARBA00011738"/>
    </source>
</evidence>
<feature type="transmembrane region" description="Helical" evidence="14">
    <location>
        <begin position="13"/>
        <end position="31"/>
    </location>
</feature>
<comment type="subcellular location">
    <subcellularLocation>
        <location evidence="1">Cell membrane</location>
        <topology evidence="1">Multi-pass membrane protein</topology>
    </subcellularLocation>
</comment>
<feature type="transmembrane region" description="Helical" evidence="14">
    <location>
        <begin position="95"/>
        <end position="114"/>
    </location>
</feature>
<comment type="similarity">
    <text evidence="11">Belongs to the UlaA family.</text>
</comment>
<protein>
    <recommendedName>
        <fullName evidence="12">Ascorbate-specific PTS system EIIC component</fullName>
    </recommendedName>
    <alternativeName>
        <fullName evidence="13">Ascorbate-specific permease IIC component UlaA</fullName>
    </alternativeName>
</protein>
<comment type="subunit">
    <text evidence="2">Homodimer.</text>
</comment>
<dbReference type="GO" id="GO:0009401">
    <property type="term" value="P:phosphoenolpyruvate-dependent sugar phosphotransferase system"/>
    <property type="evidence" value="ECO:0007669"/>
    <property type="project" value="UniProtKB-KW"/>
</dbReference>
<sequence>MFIQETLRFVVDILKVPAVLVGVIALIGLLAQKKSFSDVVKGTVKTILGFIVLGGGATVLVGSLNPLGGMFEHAFNIQGIIPNNEAIVSISLEKYGASTALIMAFGMVANIIVARFTRLKYIFLTGHHTFYMACMIGIILTVAGFEGVQLVFTGALTLGLVMAFFPAIAQRYMRRITGNDDIAFGHFGTLGYVLSGWLGSKVGKNSRSTEEMNLPKNLSFLRDSSISISMTMIVIYLILAICAGQDYVESQLSGGQNYLVYSIIQAITFAAGVFIILQGVASDPGRDRPGLYRLLGKTGP</sequence>
<evidence type="ECO:0000313" key="15">
    <source>
        <dbReference type="EMBL" id="VTR48821.1"/>
    </source>
</evidence>
<keyword evidence="5" id="KW-0762">Sugar transport</keyword>
<feature type="transmembrane region" description="Helical" evidence="14">
    <location>
        <begin position="43"/>
        <end position="64"/>
    </location>
</feature>
<evidence type="ECO:0000256" key="7">
    <source>
        <dbReference type="ARBA" id="ARBA00022692"/>
    </source>
</evidence>
<dbReference type="InterPro" id="IPR004703">
    <property type="entry name" value="PTS_sugar-sp_permease"/>
</dbReference>
<evidence type="ECO:0000256" key="4">
    <source>
        <dbReference type="ARBA" id="ARBA00022475"/>
    </source>
</evidence>
<dbReference type="Pfam" id="PF03611">
    <property type="entry name" value="EIIC-GAT"/>
    <property type="match status" value="1"/>
</dbReference>
<keyword evidence="8 14" id="KW-1133">Transmembrane helix</keyword>
<dbReference type="EMBL" id="CABEEZ010000118">
    <property type="protein sequence ID" value="VTR48821.1"/>
    <property type="molecule type" value="Genomic_DNA"/>
</dbReference>
<reference evidence="15" key="1">
    <citation type="submission" date="2019-05" db="EMBL/GenBank/DDBJ databases">
        <authorList>
            <consortium name="Pathogen Informatics"/>
        </authorList>
    </citation>
    <scope>NUCLEOTIDE SEQUENCE [LARGE SCALE GENOMIC DNA]</scope>
    <source>
        <strain evidence="15">NCTC12965</strain>
    </source>
</reference>
<dbReference type="GO" id="GO:0005886">
    <property type="term" value="C:plasma membrane"/>
    <property type="evidence" value="ECO:0007669"/>
    <property type="project" value="UniProtKB-SubCell"/>
</dbReference>
<evidence type="ECO:0000256" key="3">
    <source>
        <dbReference type="ARBA" id="ARBA00022448"/>
    </source>
</evidence>
<keyword evidence="6" id="KW-0598">Phosphotransferase system</keyword>
<organism evidence="15">
    <name type="scientific">Serratia fonticola</name>
    <dbReference type="NCBI Taxonomy" id="47917"/>
    <lineage>
        <taxon>Bacteria</taxon>
        <taxon>Pseudomonadati</taxon>
        <taxon>Pseudomonadota</taxon>
        <taxon>Gammaproteobacteria</taxon>
        <taxon>Enterobacterales</taxon>
        <taxon>Yersiniaceae</taxon>
        <taxon>Serratia</taxon>
    </lineage>
</organism>
<gene>
    <name evidence="15" type="primary">ulaA_2</name>
    <name evidence="15" type="ORF">NCTC12965_05734</name>
</gene>
<evidence type="ECO:0000256" key="9">
    <source>
        <dbReference type="ARBA" id="ARBA00023136"/>
    </source>
</evidence>
<dbReference type="PANTHER" id="PTHR33843">
    <property type="entry name" value="ASCORBATE-SPECIFIC PTS SYSTEM EIIC COMPONENT"/>
    <property type="match status" value="1"/>
</dbReference>
<evidence type="ECO:0000256" key="1">
    <source>
        <dbReference type="ARBA" id="ARBA00004651"/>
    </source>
</evidence>
<feature type="transmembrane region" description="Helical" evidence="14">
    <location>
        <begin position="150"/>
        <end position="169"/>
    </location>
</feature>
<dbReference type="InterPro" id="IPR051562">
    <property type="entry name" value="Ascorbate-PTS_EIIC"/>
</dbReference>
<feature type="transmembrane region" description="Helical" evidence="14">
    <location>
        <begin position="226"/>
        <end position="247"/>
    </location>
</feature>
<dbReference type="PANTHER" id="PTHR33843:SF4">
    <property type="entry name" value="ASCORBATE-SPECIFIC PTS SYSTEM EIIC COMPONENT"/>
    <property type="match status" value="1"/>
</dbReference>
<evidence type="ECO:0000256" key="14">
    <source>
        <dbReference type="SAM" id="Phobius"/>
    </source>
</evidence>
<name>A0A4U9VYF3_SERFO</name>
<keyword evidence="7 14" id="KW-0812">Transmembrane</keyword>
<accession>A0A4U9VYF3</accession>